<keyword evidence="3" id="KW-1185">Reference proteome</keyword>
<feature type="region of interest" description="Disordered" evidence="1">
    <location>
        <begin position="1"/>
        <end position="22"/>
    </location>
</feature>
<evidence type="ECO:0000313" key="3">
    <source>
        <dbReference type="Proteomes" id="UP001056535"/>
    </source>
</evidence>
<dbReference type="RefSeq" id="WP_252622365.1">
    <property type="nucleotide sequence ID" value="NZ_CP099490.1"/>
</dbReference>
<evidence type="ECO:0000313" key="2">
    <source>
        <dbReference type="EMBL" id="USQ77341.1"/>
    </source>
</evidence>
<accession>A0ABY4YKU3</accession>
<protein>
    <submittedName>
        <fullName evidence="2">Uncharacterized protein</fullName>
    </submittedName>
</protein>
<evidence type="ECO:0000256" key="1">
    <source>
        <dbReference type="SAM" id="MobiDB-lite"/>
    </source>
</evidence>
<organism evidence="2 3">
    <name type="scientific">Ornithinimicrobium cryptoxanthini</name>
    <dbReference type="NCBI Taxonomy" id="2934161"/>
    <lineage>
        <taxon>Bacteria</taxon>
        <taxon>Bacillati</taxon>
        <taxon>Actinomycetota</taxon>
        <taxon>Actinomycetes</taxon>
        <taxon>Micrococcales</taxon>
        <taxon>Ornithinimicrobiaceae</taxon>
        <taxon>Ornithinimicrobium</taxon>
    </lineage>
</organism>
<dbReference type="Proteomes" id="UP001056535">
    <property type="component" value="Chromosome"/>
</dbReference>
<proteinExistence type="predicted"/>
<reference evidence="2" key="1">
    <citation type="submission" date="2022-06" db="EMBL/GenBank/DDBJ databases">
        <title>Ornithinimicrobium JY.X270.</title>
        <authorList>
            <person name="Huang Y."/>
        </authorList>
    </citation>
    <scope>NUCLEOTIDE SEQUENCE</scope>
    <source>
        <strain evidence="2">JY.X270</strain>
    </source>
</reference>
<sequence>MKKTTRTMPVPTDTSRHPKSPGAFRRFAASLDLHEVGPTVPYRHSTR</sequence>
<gene>
    <name evidence="2" type="ORF">NF557_05360</name>
</gene>
<dbReference type="EMBL" id="CP099490">
    <property type="protein sequence ID" value="USQ77341.1"/>
    <property type="molecule type" value="Genomic_DNA"/>
</dbReference>
<name>A0ABY4YKU3_9MICO</name>